<evidence type="ECO:0000313" key="10">
    <source>
        <dbReference type="Proteomes" id="UP000490386"/>
    </source>
</evidence>
<dbReference type="EC" id="3.4.11.18" evidence="6 7"/>
<keyword evidence="10" id="KW-1185">Reference proteome</keyword>
<keyword evidence="2 6" id="KW-0031">Aminopeptidase</keyword>
<sequence length="279" mass="28762">MRKSIYKTPAELAAMVPAGLITALALDAVAEAIRPGVTTLELDAIAERVVRDNGAVPNFALVPGYRHTICASVDDAVVHGIPNAEPLRAGQLVSIDAGAMFEGWNGDSARTFVVPGDGADTVAVADGARLSEACERSLWAGIAKLATARHLAEVGAAVEESIEQSGDFGILEDFAGHGIGRSMHEEPTVHNIRVFGRGPVVKPGLAICIEPMLTLGGPDVVIDDDEWTVRSADGTLGAHWEHTILVHAGGIWVSTAHDGGAAGLAPFGVVPVLPAGAGV</sequence>
<evidence type="ECO:0000313" key="9">
    <source>
        <dbReference type="EMBL" id="KAB1639336.1"/>
    </source>
</evidence>
<dbReference type="PRINTS" id="PR00599">
    <property type="entry name" value="MAPEPTIDASE"/>
</dbReference>
<dbReference type="RefSeq" id="WP_151422311.1">
    <property type="nucleotide sequence ID" value="NZ_WBJX01000001.1"/>
</dbReference>
<protein>
    <recommendedName>
        <fullName evidence="6 7">Methionine aminopeptidase</fullName>
        <shortName evidence="6">MAP</shortName>
        <shortName evidence="6">MetAP</shortName>
        <ecNumber evidence="6 7">3.4.11.18</ecNumber>
    </recommendedName>
    <alternativeName>
        <fullName evidence="6">Peptidase M</fullName>
    </alternativeName>
</protein>
<evidence type="ECO:0000256" key="3">
    <source>
        <dbReference type="ARBA" id="ARBA00022670"/>
    </source>
</evidence>
<feature type="binding site" evidence="6">
    <location>
        <position position="107"/>
    </location>
    <ligand>
        <name>a divalent metal cation</name>
        <dbReference type="ChEBI" id="CHEBI:60240"/>
        <label>2</label>
        <note>catalytic</note>
    </ligand>
</feature>
<feature type="binding site" evidence="6">
    <location>
        <position position="79"/>
    </location>
    <ligand>
        <name>substrate</name>
    </ligand>
</feature>
<comment type="cofactor">
    <cofactor evidence="6">
        <name>Co(2+)</name>
        <dbReference type="ChEBI" id="CHEBI:48828"/>
    </cofactor>
    <cofactor evidence="6">
        <name>Zn(2+)</name>
        <dbReference type="ChEBI" id="CHEBI:29105"/>
    </cofactor>
    <cofactor evidence="6">
        <name>Mn(2+)</name>
        <dbReference type="ChEBI" id="CHEBI:29035"/>
    </cofactor>
    <cofactor evidence="6">
        <name>Fe(2+)</name>
        <dbReference type="ChEBI" id="CHEBI:29033"/>
    </cofactor>
    <text evidence="6">Binds 2 divalent metal cations per subunit. Has a high-affinity and a low affinity metal-binding site. The true nature of the physiological cofactor is under debate. The enzyme is active with cobalt, zinc, manganese or divalent iron ions. Most likely, methionine aminopeptidases function as mononuclear Fe(2+)-metalloproteases under physiological conditions, and the catalytically relevant metal-binding site has been assigned to the histidine-containing high-affinity site.</text>
</comment>
<gene>
    <name evidence="6 9" type="primary">map</name>
    <name evidence="9" type="ORF">F8O03_03080</name>
</gene>
<feature type="binding site" evidence="6">
    <location>
        <position position="184"/>
    </location>
    <ligand>
        <name>substrate</name>
    </ligand>
</feature>
<dbReference type="InterPro" id="IPR001714">
    <property type="entry name" value="Pept_M24_MAP"/>
</dbReference>
<reference evidence="9 10" key="1">
    <citation type="submission" date="2019-09" db="EMBL/GenBank/DDBJ databases">
        <title>Phylogeny of genus Pseudoclavibacter and closely related genus.</title>
        <authorList>
            <person name="Li Y."/>
        </authorList>
    </citation>
    <scope>NUCLEOTIDE SEQUENCE [LARGE SCALE GENOMIC DNA]</scope>
    <source>
        <strain evidence="9 10">THG-MD12</strain>
    </source>
</reference>
<evidence type="ECO:0000256" key="4">
    <source>
        <dbReference type="ARBA" id="ARBA00022723"/>
    </source>
</evidence>
<feature type="binding site" evidence="6">
    <location>
        <position position="107"/>
    </location>
    <ligand>
        <name>a divalent metal cation</name>
        <dbReference type="ChEBI" id="CHEBI:60240"/>
        <label>1</label>
    </ligand>
</feature>
<comment type="function">
    <text evidence="1 6">Removes the N-terminal methionine from nascent proteins. The N-terminal methionine is often cleaved when the second residue in the primary sequence is small and uncharged (Met-Ala-, Cys, Gly, Pro, Ser, Thr, or Val). Requires deformylation of the N(alpha)-formylated initiator methionine before it can be hydrolyzed.</text>
</comment>
<dbReference type="GO" id="GO:0006508">
    <property type="term" value="P:proteolysis"/>
    <property type="evidence" value="ECO:0007669"/>
    <property type="project" value="UniProtKB-KW"/>
</dbReference>
<dbReference type="GO" id="GO:0070006">
    <property type="term" value="F:metalloaminopeptidase activity"/>
    <property type="evidence" value="ECO:0007669"/>
    <property type="project" value="UniProtKB-UniRule"/>
</dbReference>
<dbReference type="PANTHER" id="PTHR43330">
    <property type="entry name" value="METHIONINE AMINOPEPTIDASE"/>
    <property type="match status" value="1"/>
</dbReference>
<keyword evidence="5 6" id="KW-0378">Hydrolase</keyword>
<keyword evidence="3 6" id="KW-0645">Protease</keyword>
<evidence type="ECO:0000256" key="5">
    <source>
        <dbReference type="ARBA" id="ARBA00022801"/>
    </source>
</evidence>
<feature type="binding site" evidence="6">
    <location>
        <position position="241"/>
    </location>
    <ligand>
        <name>a divalent metal cation</name>
        <dbReference type="ChEBI" id="CHEBI:60240"/>
        <label>1</label>
    </ligand>
</feature>
<feature type="binding site" evidence="6">
    <location>
        <position position="96"/>
    </location>
    <ligand>
        <name>a divalent metal cation</name>
        <dbReference type="ChEBI" id="CHEBI:60240"/>
        <label>1</label>
    </ligand>
</feature>
<feature type="binding site" evidence="6">
    <location>
        <position position="177"/>
    </location>
    <ligand>
        <name>a divalent metal cation</name>
        <dbReference type="ChEBI" id="CHEBI:60240"/>
        <label>2</label>
        <note>catalytic</note>
    </ligand>
</feature>
<organism evidence="9 10">
    <name type="scientific">Pseudoclavibacter terrae</name>
    <dbReference type="NCBI Taxonomy" id="1530195"/>
    <lineage>
        <taxon>Bacteria</taxon>
        <taxon>Bacillati</taxon>
        <taxon>Actinomycetota</taxon>
        <taxon>Actinomycetes</taxon>
        <taxon>Micrococcales</taxon>
        <taxon>Microbacteriaceae</taxon>
        <taxon>Pseudoclavibacter</taxon>
    </lineage>
</organism>
<comment type="similarity">
    <text evidence="6">Belongs to the peptidase M24A family. Methionine aminopeptidase type 1 subfamily.</text>
</comment>
<dbReference type="GO" id="GO:0004239">
    <property type="term" value="F:initiator methionyl aminopeptidase activity"/>
    <property type="evidence" value="ECO:0007669"/>
    <property type="project" value="UniProtKB-UniRule"/>
</dbReference>
<comment type="subunit">
    <text evidence="6">Monomer.</text>
</comment>
<dbReference type="InterPro" id="IPR036005">
    <property type="entry name" value="Creatinase/aminopeptidase-like"/>
</dbReference>
<evidence type="ECO:0000256" key="6">
    <source>
        <dbReference type="HAMAP-Rule" id="MF_01974"/>
    </source>
</evidence>
<comment type="caution">
    <text evidence="9">The sequence shown here is derived from an EMBL/GenBank/DDBJ whole genome shotgun (WGS) entry which is preliminary data.</text>
</comment>
<evidence type="ECO:0000259" key="8">
    <source>
        <dbReference type="Pfam" id="PF00557"/>
    </source>
</evidence>
<dbReference type="AlphaFoldDB" id="A0A7J5B588"/>
<dbReference type="SUPFAM" id="SSF55920">
    <property type="entry name" value="Creatinase/aminopeptidase"/>
    <property type="match status" value="1"/>
</dbReference>
<feature type="binding site" evidence="6">
    <location>
        <position position="210"/>
    </location>
    <ligand>
        <name>a divalent metal cation</name>
        <dbReference type="ChEBI" id="CHEBI:60240"/>
        <label>2</label>
        <note>catalytic</note>
    </ligand>
</feature>
<dbReference type="Pfam" id="PF00557">
    <property type="entry name" value="Peptidase_M24"/>
    <property type="match status" value="1"/>
</dbReference>
<dbReference type="Gene3D" id="3.90.230.10">
    <property type="entry name" value="Creatinase/methionine aminopeptidase superfamily"/>
    <property type="match status" value="1"/>
</dbReference>
<dbReference type="PANTHER" id="PTHR43330:SF27">
    <property type="entry name" value="METHIONINE AMINOPEPTIDASE"/>
    <property type="match status" value="1"/>
</dbReference>
<dbReference type="GO" id="GO:0005829">
    <property type="term" value="C:cytosol"/>
    <property type="evidence" value="ECO:0007669"/>
    <property type="project" value="TreeGrafter"/>
</dbReference>
<dbReference type="GO" id="GO:0046872">
    <property type="term" value="F:metal ion binding"/>
    <property type="evidence" value="ECO:0007669"/>
    <property type="project" value="UniProtKB-UniRule"/>
</dbReference>
<dbReference type="Proteomes" id="UP000490386">
    <property type="component" value="Unassembled WGS sequence"/>
</dbReference>
<proteinExistence type="inferred from homology"/>
<dbReference type="EMBL" id="WBJX01000001">
    <property type="protein sequence ID" value="KAB1639336.1"/>
    <property type="molecule type" value="Genomic_DNA"/>
</dbReference>
<dbReference type="InterPro" id="IPR000994">
    <property type="entry name" value="Pept_M24"/>
</dbReference>
<dbReference type="HAMAP" id="MF_01974">
    <property type="entry name" value="MetAP_1"/>
    <property type="match status" value="1"/>
</dbReference>
<evidence type="ECO:0000256" key="1">
    <source>
        <dbReference type="ARBA" id="ARBA00002521"/>
    </source>
</evidence>
<accession>A0A7J5B588</accession>
<feature type="domain" description="Peptidase M24" evidence="8">
    <location>
        <begin position="15"/>
        <end position="247"/>
    </location>
</feature>
<dbReference type="NCBIfam" id="TIGR00500">
    <property type="entry name" value="met_pdase_I"/>
    <property type="match status" value="1"/>
</dbReference>
<evidence type="ECO:0000256" key="7">
    <source>
        <dbReference type="RuleBase" id="RU003653"/>
    </source>
</evidence>
<feature type="binding site" evidence="6">
    <location>
        <position position="241"/>
    </location>
    <ligand>
        <name>a divalent metal cation</name>
        <dbReference type="ChEBI" id="CHEBI:60240"/>
        <label>2</label>
        <note>catalytic</note>
    </ligand>
</feature>
<evidence type="ECO:0000256" key="2">
    <source>
        <dbReference type="ARBA" id="ARBA00022438"/>
    </source>
</evidence>
<comment type="catalytic activity">
    <reaction evidence="6 7">
        <text>Release of N-terminal amino acids, preferentially methionine, from peptides and arylamides.</text>
        <dbReference type="EC" id="3.4.11.18"/>
    </reaction>
</comment>
<keyword evidence="4 6" id="KW-0479">Metal-binding</keyword>
<name>A0A7J5B588_9MICO</name>
<dbReference type="OrthoDB" id="9802055at2"/>
<dbReference type="InterPro" id="IPR002467">
    <property type="entry name" value="Pept_M24A_MAP1"/>
</dbReference>